<dbReference type="InterPro" id="IPR036465">
    <property type="entry name" value="vWFA_dom_sf"/>
</dbReference>
<protein>
    <recommendedName>
        <fullName evidence="1">VWFA domain-containing protein</fullName>
    </recommendedName>
</protein>
<organism evidence="2 3">
    <name type="scientific">Priestia veravalensis</name>
    <dbReference type="NCBI Taxonomy" id="1414648"/>
    <lineage>
        <taxon>Bacteria</taxon>
        <taxon>Bacillati</taxon>
        <taxon>Bacillota</taxon>
        <taxon>Bacilli</taxon>
        <taxon>Bacillales</taxon>
        <taxon>Bacillaceae</taxon>
        <taxon>Priestia</taxon>
    </lineage>
</organism>
<dbReference type="SMART" id="SM00327">
    <property type="entry name" value="VWA"/>
    <property type="match status" value="1"/>
</dbReference>
<dbReference type="AlphaFoldDB" id="A0A0V8JPV6"/>
<dbReference type="SUPFAM" id="SSF53300">
    <property type="entry name" value="vWA-like"/>
    <property type="match status" value="1"/>
</dbReference>
<dbReference type="PANTHER" id="PTHR41248:SF1">
    <property type="entry name" value="NORD PROTEIN"/>
    <property type="match status" value="1"/>
</dbReference>
<dbReference type="PANTHER" id="PTHR41248">
    <property type="entry name" value="NORD PROTEIN"/>
    <property type="match status" value="1"/>
</dbReference>
<sequence>MRFIKFNDKNVDSFLYMELADLTKTLTKNDDIEVEYRVSSYYDPLQKIIYLSHFWDNRPDSDKVYGLKSDVFLRAIGSYYHCDFQEVNAYLKKVKRSSVSSLAKQLFMLFEDLRLEDVCTKERPGTKKAFATRRNVYRKYFATQLNANLIKSVHTDALFNGIYLLLTAENPFEEIPFITNEVDMAMPFIRSQLVKVYEAKTTKDIARICLELVDLFDDILDKDMLNTYFFLAELDYEELETGLTFDNLKRESKLANDDILEHEQDGDEDIHEEKMEMWHRETSKATQSFLQFDMDQGSKTDMLGDGVREGDDGDQALGIVQGASQKTSRNDYSQMEAMDQTHPEKDGAADYEYGKDNKYAFPVFVDPTIPTDEEVALYGENKQLISSFQKKLKQMIEKTLEHKKTLPRSELQFGRLNKRLLKLWTDDNPRLFYKKDQESPQIDAVFSLLVDCSASMYDKMDETKLGIILFHEALKSVRVPHQIVGFWEDTNDATETSQPNYLKTVMDFQSSLKPKSGPEIMQLEPEEDNRDGFAIRHMTRRLLKRTERQKFLLVFSDGEPAAMGYEQNGIVDTHEAVLEARKHGMEVINVFLSNGEIDEGQRKTIQNMYGKYSILVPDIKELPDVLFPLLKKLLHKSI</sequence>
<dbReference type="EMBL" id="LNQP01000011">
    <property type="protein sequence ID" value="KSU89086.1"/>
    <property type="molecule type" value="Genomic_DNA"/>
</dbReference>
<name>A0A0V8JPV6_9BACI</name>
<dbReference type="CDD" id="cd01454">
    <property type="entry name" value="vWA_norD_type"/>
    <property type="match status" value="1"/>
</dbReference>
<dbReference type="Proteomes" id="UP000053681">
    <property type="component" value="Unassembled WGS sequence"/>
</dbReference>
<proteinExistence type="predicted"/>
<dbReference type="InterPro" id="IPR051928">
    <property type="entry name" value="NorD/CobT"/>
</dbReference>
<accession>A0A0V8JPV6</accession>
<gene>
    <name evidence="2" type="ORF">AS180_04345</name>
</gene>
<reference evidence="2 3" key="1">
    <citation type="submission" date="2015-11" db="EMBL/GenBank/DDBJ databases">
        <title>Bacillus caseinolyticus sp nov.</title>
        <authorList>
            <person name="Dastager S.G."/>
            <person name="Mawlankar R."/>
        </authorList>
    </citation>
    <scope>NUCLEOTIDE SEQUENCE [LARGE SCALE GENOMIC DNA]</scope>
    <source>
        <strain evidence="2 3">SGD-V-76</strain>
    </source>
</reference>
<evidence type="ECO:0000313" key="3">
    <source>
        <dbReference type="Proteomes" id="UP000053681"/>
    </source>
</evidence>
<keyword evidence="3" id="KW-1185">Reference proteome</keyword>
<dbReference type="InterPro" id="IPR002035">
    <property type="entry name" value="VWF_A"/>
</dbReference>
<comment type="caution">
    <text evidence="2">The sequence shown here is derived from an EMBL/GenBank/DDBJ whole genome shotgun (WGS) entry which is preliminary data.</text>
</comment>
<dbReference type="Gene3D" id="3.40.50.410">
    <property type="entry name" value="von Willebrand factor, type A domain"/>
    <property type="match status" value="1"/>
</dbReference>
<feature type="domain" description="VWFA" evidence="1">
    <location>
        <begin position="443"/>
        <end position="627"/>
    </location>
</feature>
<dbReference type="RefSeq" id="WP_062686488.1">
    <property type="nucleotide sequence ID" value="NZ_KQ758631.1"/>
</dbReference>
<dbReference type="Pfam" id="PF00092">
    <property type="entry name" value="VWA"/>
    <property type="match status" value="1"/>
</dbReference>
<evidence type="ECO:0000259" key="1">
    <source>
        <dbReference type="SMART" id="SM00327"/>
    </source>
</evidence>
<evidence type="ECO:0000313" key="2">
    <source>
        <dbReference type="EMBL" id="KSU89086.1"/>
    </source>
</evidence>